<dbReference type="Pfam" id="PF12796">
    <property type="entry name" value="Ank_2"/>
    <property type="match status" value="1"/>
</dbReference>
<keyword evidence="3" id="KW-1185">Reference proteome</keyword>
<feature type="compositionally biased region" description="Basic and acidic residues" evidence="1">
    <location>
        <begin position="615"/>
        <end position="624"/>
    </location>
</feature>
<dbReference type="SUPFAM" id="SSF48403">
    <property type="entry name" value="Ankyrin repeat"/>
    <property type="match status" value="1"/>
</dbReference>
<dbReference type="PROSITE" id="PS50088">
    <property type="entry name" value="ANK_REPEAT"/>
    <property type="match status" value="1"/>
</dbReference>
<protein>
    <submittedName>
        <fullName evidence="2">Ankyrin repeats (3 copies)</fullName>
    </submittedName>
</protein>
<dbReference type="RefSeq" id="WP_063760292.1">
    <property type="nucleotide sequence ID" value="NZ_CP024985.1"/>
</dbReference>
<dbReference type="InterPro" id="IPR036770">
    <property type="entry name" value="Ankyrin_rpt-contain_sf"/>
</dbReference>
<evidence type="ECO:0000313" key="2">
    <source>
        <dbReference type="EMBL" id="ATZ22846.1"/>
    </source>
</evidence>
<dbReference type="KEGG" id="slx:SLAV_04695"/>
<gene>
    <name evidence="2" type="ORF">SLAV_04695</name>
</gene>
<dbReference type="Proteomes" id="UP000231791">
    <property type="component" value="Chromosome"/>
</dbReference>
<dbReference type="InterPro" id="IPR002110">
    <property type="entry name" value="Ankyrin_rpt"/>
</dbReference>
<proteinExistence type="predicted"/>
<sequence length="624" mass="67674">MSPDLRAPGALSPEAAGSWLRVRRYAVPAWMIERATRHRLAGDWRAACAAASVEIGFDPAALGSRHGAAVADAVTEDLRHFAPDLLRWHLPRVHGGRTTLAPSRRVLLASYAPDGGPRRGRGVPVLHVTTFGMVDGPQRLRLQCAPLSPDHTVGSRIDWTTEDWTAARHFWDVRRTAELRSRYGPADRLPFFRPDGTPLGDGELPTADPGPADAAGRVEWAAVLAARGDFIEAFAASGTALDLEVPERSVNSPERALAALAASGTDPARLLSEVRLLAAAGAGKRFRYVPDWRCRVILELPGTPAGQGPDPALPLRVRLAEPDQLRGVPRLPEYAWHPLPDLQLLRTGRIAPSALHPLVTAALFPGSGPAQGPPGPAAPQPVRVRCTGVWHEVRSRGGVLDVPHTAQEQQRESALRAFGGTVSGCFAVREAWTSGQGRLPRALRAERRDLFLRAEHGDAPGVLHLLDAGVDPHVRDGKGRTLLHLLPQLEHEELLPRLLAAGLGLETEDVAGRTALLAAVRDGGTAGLVRALIDAGARLDVTDEAEMSLSQLVRRFRRTDLTFVRELVDERYPDIGADYFDEYMEWRDEEEAGEERQDAYEGDPLDGDEESEGSDGEREGAGDR</sequence>
<dbReference type="AlphaFoldDB" id="A0A2K8P803"/>
<dbReference type="EMBL" id="CP024985">
    <property type="protein sequence ID" value="ATZ22846.1"/>
    <property type="molecule type" value="Genomic_DNA"/>
</dbReference>
<dbReference type="PROSITE" id="PS50297">
    <property type="entry name" value="ANK_REP_REGION"/>
    <property type="match status" value="1"/>
</dbReference>
<name>A0A2K8P803_STRLA</name>
<dbReference type="Gene3D" id="1.25.40.20">
    <property type="entry name" value="Ankyrin repeat-containing domain"/>
    <property type="match status" value="1"/>
</dbReference>
<accession>A0A2K8P803</accession>
<dbReference type="GeneID" id="49382073"/>
<evidence type="ECO:0000256" key="1">
    <source>
        <dbReference type="SAM" id="MobiDB-lite"/>
    </source>
</evidence>
<organism evidence="2 3">
    <name type="scientific">Streptomyces lavendulae subsp. lavendulae</name>
    <dbReference type="NCBI Taxonomy" id="58340"/>
    <lineage>
        <taxon>Bacteria</taxon>
        <taxon>Bacillati</taxon>
        <taxon>Actinomycetota</taxon>
        <taxon>Actinomycetes</taxon>
        <taxon>Kitasatosporales</taxon>
        <taxon>Streptomycetaceae</taxon>
        <taxon>Streptomyces</taxon>
    </lineage>
</organism>
<evidence type="ECO:0000313" key="3">
    <source>
        <dbReference type="Proteomes" id="UP000231791"/>
    </source>
</evidence>
<feature type="region of interest" description="Disordered" evidence="1">
    <location>
        <begin position="586"/>
        <end position="624"/>
    </location>
</feature>
<feature type="compositionally biased region" description="Acidic residues" evidence="1">
    <location>
        <begin position="600"/>
        <end position="614"/>
    </location>
</feature>
<reference evidence="2 3" key="1">
    <citation type="submission" date="2017-11" db="EMBL/GenBank/DDBJ databases">
        <title>Complete genome sequence of Streptomyces lavendulae subsp. lavendulae CCM 3239 (formerly 'Streptomyces aureofaciens CCM 3239'), the producer of the angucycline-type antibiotic auricin.</title>
        <authorList>
            <person name="Busche T."/>
            <person name="Novakova R."/>
            <person name="Al'Dilaimi A."/>
            <person name="Homerova D."/>
            <person name="Feckova L."/>
            <person name="Rezuchova B."/>
            <person name="Mingyar E."/>
            <person name="Csolleiova D."/>
            <person name="Bekeova C."/>
            <person name="Winkler A."/>
            <person name="Sevcikova B."/>
            <person name="Kalinowski J."/>
            <person name="Kormanec J."/>
            <person name="Ruckert C."/>
        </authorList>
    </citation>
    <scope>NUCLEOTIDE SEQUENCE [LARGE SCALE GENOMIC DNA]</scope>
    <source>
        <strain evidence="2 3">CCM 3239</strain>
    </source>
</reference>